<dbReference type="GO" id="GO:0016853">
    <property type="term" value="F:isomerase activity"/>
    <property type="evidence" value="ECO:0007669"/>
    <property type="project" value="UniProtKB-KW"/>
</dbReference>
<accession>A0A4R3LUU9</accession>
<protein>
    <submittedName>
        <fullName evidence="1">Maleate isomerase</fullName>
    </submittedName>
</protein>
<dbReference type="InterPro" id="IPR026286">
    <property type="entry name" value="MaiA/AMDase"/>
</dbReference>
<dbReference type="Pfam" id="PF17645">
    <property type="entry name" value="Amdase"/>
    <property type="match status" value="1"/>
</dbReference>
<dbReference type="PIRSF" id="PIRSF015736">
    <property type="entry name" value="MI"/>
    <property type="match status" value="1"/>
</dbReference>
<sequence length="270" mass="29908">MSTAAQRVEDPDLAGRIHFDDETFPDAMGWRAKFGVLTPAPNTIVESEFHEMAPKGVINVVNRYYVPNQKVRSDDDWRLIMAHTRRNVADAVDALVQAQIDHLIMGMSSESFMGGVEGSLALRRELSARAGCEVTVGAEAAERAFEAVGARRIALLTPYYPVIDQNAVRYFTERGYEVVAVEGLKCKSIIHVGSQRADTLIPAVRKLAEARPDAIIQLGTNLRFARIADEAERWLGLPVFSVGTAIYWTALRKLGITDRFSGFGSLFEQH</sequence>
<reference evidence="1 2" key="1">
    <citation type="submission" date="2019-03" db="EMBL/GenBank/DDBJ databases">
        <title>Genomic Encyclopedia of Type Strains, Phase IV (KMG-IV): sequencing the most valuable type-strain genomes for metagenomic binning, comparative biology and taxonomic classification.</title>
        <authorList>
            <person name="Goeker M."/>
        </authorList>
    </citation>
    <scope>NUCLEOTIDE SEQUENCE [LARGE SCALE GENOMIC DNA]</scope>
    <source>
        <strain evidence="1 2">DSM 9035</strain>
    </source>
</reference>
<evidence type="ECO:0000313" key="2">
    <source>
        <dbReference type="Proteomes" id="UP000294664"/>
    </source>
</evidence>
<organism evidence="1 2">
    <name type="scientific">Aquabacter spiritensis</name>
    <dbReference type="NCBI Taxonomy" id="933073"/>
    <lineage>
        <taxon>Bacteria</taxon>
        <taxon>Pseudomonadati</taxon>
        <taxon>Pseudomonadota</taxon>
        <taxon>Alphaproteobacteria</taxon>
        <taxon>Hyphomicrobiales</taxon>
        <taxon>Xanthobacteraceae</taxon>
        <taxon>Aquabacter</taxon>
    </lineage>
</organism>
<dbReference type="AlphaFoldDB" id="A0A4R3LUU9"/>
<comment type="caution">
    <text evidence="1">The sequence shown here is derived from an EMBL/GenBank/DDBJ whole genome shotgun (WGS) entry which is preliminary data.</text>
</comment>
<gene>
    <name evidence="1" type="ORF">EDC64_107140</name>
</gene>
<dbReference type="Gene3D" id="3.40.50.12500">
    <property type="match status" value="1"/>
</dbReference>
<name>A0A4R3LUU9_9HYPH</name>
<keyword evidence="1" id="KW-0413">Isomerase</keyword>
<dbReference type="RefSeq" id="WP_207916052.1">
    <property type="nucleotide sequence ID" value="NZ_SMAI01000007.1"/>
</dbReference>
<evidence type="ECO:0000313" key="1">
    <source>
        <dbReference type="EMBL" id="TCT04323.1"/>
    </source>
</evidence>
<keyword evidence="2" id="KW-1185">Reference proteome</keyword>
<dbReference type="InterPro" id="IPR053714">
    <property type="entry name" value="Iso_Racemase_Enz_sf"/>
</dbReference>
<dbReference type="Proteomes" id="UP000294664">
    <property type="component" value="Unassembled WGS sequence"/>
</dbReference>
<proteinExistence type="predicted"/>
<dbReference type="PANTHER" id="PTHR40267:SF1">
    <property type="entry name" value="BLR3294 PROTEIN"/>
    <property type="match status" value="1"/>
</dbReference>
<dbReference type="PANTHER" id="PTHR40267">
    <property type="entry name" value="BLR3294 PROTEIN"/>
    <property type="match status" value="1"/>
</dbReference>
<dbReference type="EMBL" id="SMAI01000007">
    <property type="protein sequence ID" value="TCT04323.1"/>
    <property type="molecule type" value="Genomic_DNA"/>
</dbReference>